<dbReference type="CDD" id="cd01949">
    <property type="entry name" value="GGDEF"/>
    <property type="match status" value="1"/>
</dbReference>
<keyword evidence="5" id="KW-1185">Reference proteome</keyword>
<dbReference type="SMART" id="SM00267">
    <property type="entry name" value="GGDEF"/>
    <property type="match status" value="1"/>
</dbReference>
<feature type="domain" description="GGDEF" evidence="3">
    <location>
        <begin position="298"/>
        <end position="431"/>
    </location>
</feature>
<reference evidence="4" key="1">
    <citation type="submission" date="2021-01" db="EMBL/GenBank/DDBJ databases">
        <title>Genomic Encyclopedia of Type Strains, Phase IV (KMG-IV): sequencing the most valuable type-strain genomes for metagenomic binning, comparative biology and taxonomic classification.</title>
        <authorList>
            <person name="Goeker M."/>
        </authorList>
    </citation>
    <scope>NUCLEOTIDE SEQUENCE</scope>
    <source>
        <strain evidence="4">DSM 25523</strain>
    </source>
</reference>
<protein>
    <submittedName>
        <fullName evidence="4">Diguanylate cyclase (GGDEF)-like protein</fullName>
    </submittedName>
</protein>
<accession>A0A938XXD9</accession>
<dbReference type="GO" id="GO:0000160">
    <property type="term" value="P:phosphorelay signal transduction system"/>
    <property type="evidence" value="ECO:0007669"/>
    <property type="project" value="InterPro"/>
</dbReference>
<dbReference type="InterPro" id="IPR043128">
    <property type="entry name" value="Rev_trsase/Diguanyl_cyclase"/>
</dbReference>
<evidence type="ECO:0000313" key="5">
    <source>
        <dbReference type="Proteomes" id="UP000717624"/>
    </source>
</evidence>
<dbReference type="RefSeq" id="WP_204517157.1">
    <property type="nucleotide sequence ID" value="NZ_BAABIN010000015.1"/>
</dbReference>
<dbReference type="AlphaFoldDB" id="A0A938XXD9"/>
<dbReference type="PANTHER" id="PTHR45138">
    <property type="entry name" value="REGULATORY COMPONENTS OF SENSORY TRANSDUCTION SYSTEM"/>
    <property type="match status" value="1"/>
</dbReference>
<dbReference type="NCBIfam" id="TIGR00254">
    <property type="entry name" value="GGDEF"/>
    <property type="match status" value="1"/>
</dbReference>
<sequence>MSIVNHSSDFKKTEQAEKIRFRGKIQFLRELNQYIRTLKQNLTEYGLHYNDQTAILIYQIGTELKESAPFFGYEQFAEMAEQLIQMWSWAKEAGKEPPADFYRQTKTILNEMAEECEVQLRELENTRKEQGAYEGSAIQRGRILLMECHGFFSSSLIRRLESDGYEIDAVEDVESAKEMCRERKYDLIALDLFSRPGYGYPLLEYLRDNQLTKWLPLIVLTDAEYHNEKVRCLQMGADDFITKPFHYEEVEARIRQLILRSKHYEEMASIDPLTGLYNRRFFKRQLLIEMDRSKRSNTPVSVGFLDIDRFKQLNDTYGHAVGDQVLQGFAHLLQSSIKSTDVLARFGGEEFVILFPQKTKTEAAELLEEILQRMRAEPIVQVEGQDFFITFSAGVAQYDEKMTADGWLHLADESMYLAKQKGRNRIMICSRTEDTEEASSTLFTPVKRVLIADDDKFIRSILKSRLSALKLKLFEAKDGEETLHLLQTIPIDLCILDGIMPKLDGFMVLEKMKQNPQLATTRVLMLSGRNKEDDVVRGLLLGADDYMSKPFSLVELEIRVKRLLNLN</sequence>
<dbReference type="CDD" id="cd17574">
    <property type="entry name" value="REC_OmpR"/>
    <property type="match status" value="1"/>
</dbReference>
<dbReference type="SUPFAM" id="SSF52172">
    <property type="entry name" value="CheY-like"/>
    <property type="match status" value="2"/>
</dbReference>
<dbReference type="EMBL" id="JAFBEB010000002">
    <property type="protein sequence ID" value="MBM7589445.1"/>
    <property type="molecule type" value="Genomic_DNA"/>
</dbReference>
<dbReference type="InterPro" id="IPR029787">
    <property type="entry name" value="Nucleotide_cyclase"/>
</dbReference>
<dbReference type="FunFam" id="3.30.70.270:FF:000001">
    <property type="entry name" value="Diguanylate cyclase domain protein"/>
    <property type="match status" value="1"/>
</dbReference>
<proteinExistence type="predicted"/>
<dbReference type="GO" id="GO:0052621">
    <property type="term" value="F:diguanylate cyclase activity"/>
    <property type="evidence" value="ECO:0007669"/>
    <property type="project" value="TreeGrafter"/>
</dbReference>
<keyword evidence="1" id="KW-0597">Phosphoprotein</keyword>
<feature type="modified residue" description="4-aspartylphosphate" evidence="1">
    <location>
        <position position="497"/>
    </location>
</feature>
<evidence type="ECO:0000259" key="3">
    <source>
        <dbReference type="PROSITE" id="PS50887"/>
    </source>
</evidence>
<comment type="caution">
    <text evidence="4">The sequence shown here is derived from an EMBL/GenBank/DDBJ whole genome shotgun (WGS) entry which is preliminary data.</text>
</comment>
<dbReference type="Gene3D" id="3.30.70.270">
    <property type="match status" value="1"/>
</dbReference>
<feature type="domain" description="Response regulatory" evidence="2">
    <location>
        <begin position="142"/>
        <end position="258"/>
    </location>
</feature>
<dbReference type="InterPro" id="IPR000160">
    <property type="entry name" value="GGDEF_dom"/>
</dbReference>
<evidence type="ECO:0000313" key="4">
    <source>
        <dbReference type="EMBL" id="MBM7589445.1"/>
    </source>
</evidence>
<feature type="domain" description="Response regulatory" evidence="2">
    <location>
        <begin position="448"/>
        <end position="564"/>
    </location>
</feature>
<dbReference type="Gene3D" id="3.40.50.2300">
    <property type="match status" value="2"/>
</dbReference>
<name>A0A938XXD9_9BACL</name>
<gene>
    <name evidence="4" type="ORF">JOD01_001043</name>
</gene>
<dbReference type="InterPro" id="IPR001789">
    <property type="entry name" value="Sig_transdc_resp-reg_receiver"/>
</dbReference>
<dbReference type="InterPro" id="IPR050469">
    <property type="entry name" value="Diguanylate_Cyclase"/>
</dbReference>
<evidence type="ECO:0000259" key="2">
    <source>
        <dbReference type="PROSITE" id="PS50110"/>
    </source>
</evidence>
<organism evidence="4 5">
    <name type="scientific">Brevibacillus fulvus</name>
    <dbReference type="NCBI Taxonomy" id="1125967"/>
    <lineage>
        <taxon>Bacteria</taxon>
        <taxon>Bacillati</taxon>
        <taxon>Bacillota</taxon>
        <taxon>Bacilli</taxon>
        <taxon>Bacillales</taxon>
        <taxon>Paenibacillaceae</taxon>
        <taxon>Brevibacillus</taxon>
    </lineage>
</organism>
<dbReference type="PROSITE" id="PS50110">
    <property type="entry name" value="RESPONSE_REGULATORY"/>
    <property type="match status" value="2"/>
</dbReference>
<dbReference type="Proteomes" id="UP000717624">
    <property type="component" value="Unassembled WGS sequence"/>
</dbReference>
<feature type="modified residue" description="4-aspartylphosphate" evidence="1">
    <location>
        <position position="191"/>
    </location>
</feature>
<dbReference type="InterPro" id="IPR011006">
    <property type="entry name" value="CheY-like_superfamily"/>
</dbReference>
<dbReference type="Pfam" id="PF00072">
    <property type="entry name" value="Response_reg"/>
    <property type="match status" value="2"/>
</dbReference>
<evidence type="ECO:0000256" key="1">
    <source>
        <dbReference type="PROSITE-ProRule" id="PRU00169"/>
    </source>
</evidence>
<dbReference type="SUPFAM" id="SSF55073">
    <property type="entry name" value="Nucleotide cyclase"/>
    <property type="match status" value="1"/>
</dbReference>
<dbReference type="PROSITE" id="PS50887">
    <property type="entry name" value="GGDEF"/>
    <property type="match status" value="1"/>
</dbReference>
<dbReference type="Pfam" id="PF00990">
    <property type="entry name" value="GGDEF"/>
    <property type="match status" value="1"/>
</dbReference>
<dbReference type="SMART" id="SM00448">
    <property type="entry name" value="REC"/>
    <property type="match status" value="2"/>
</dbReference>
<dbReference type="PANTHER" id="PTHR45138:SF9">
    <property type="entry name" value="DIGUANYLATE CYCLASE DGCM-RELATED"/>
    <property type="match status" value="1"/>
</dbReference>